<accession>A0ABZ2FWW4</accession>
<dbReference type="EMBL" id="CP145607">
    <property type="protein sequence ID" value="WWM69140.1"/>
    <property type="molecule type" value="Genomic_DNA"/>
</dbReference>
<dbReference type="RefSeq" id="WP_338501042.1">
    <property type="nucleotide sequence ID" value="NZ_CP145607.1"/>
</dbReference>
<name>A0ABZ2FWW4_9SPHN</name>
<dbReference type="InterPro" id="IPR021365">
    <property type="entry name" value="DUF2891"/>
</dbReference>
<organism evidence="1 2">
    <name type="scientific">Sphingomonas kaistensis</name>
    <dbReference type="NCBI Taxonomy" id="298708"/>
    <lineage>
        <taxon>Bacteria</taxon>
        <taxon>Pseudomonadati</taxon>
        <taxon>Pseudomonadota</taxon>
        <taxon>Alphaproteobacteria</taxon>
        <taxon>Sphingomonadales</taxon>
        <taxon>Sphingomonadaceae</taxon>
        <taxon>Sphingomonas</taxon>
    </lineage>
</organism>
<evidence type="ECO:0000313" key="1">
    <source>
        <dbReference type="EMBL" id="WWM69140.1"/>
    </source>
</evidence>
<evidence type="ECO:0000313" key="2">
    <source>
        <dbReference type="Proteomes" id="UP001382935"/>
    </source>
</evidence>
<protein>
    <submittedName>
        <fullName evidence="1">DUF2891 domain-containing protein</fullName>
    </submittedName>
</protein>
<gene>
    <name evidence="1" type="ORF">V6R86_00090</name>
</gene>
<dbReference type="Proteomes" id="UP001382935">
    <property type="component" value="Chromosome"/>
</dbReference>
<keyword evidence="2" id="KW-1185">Reference proteome</keyword>
<sequence length="328" mass="36552">MSGLTRNMAARFAGIALGHVTQEYPHKLDHVLLGDADAVPPRVLHPIFYGSFDWHSCVHGWWTLLTIRRLFPDLSEAARITMLADESFTADKVAAELAYLNRPQSAGFERPYGWAWLLALHGEAERQGDHSWGDRLRPLAQAFAGRFVGYLDKLTYPITVGTHFNTAFALTLAHDWAREHDPALREAIEAWTERCFGEERDYRGWEPGGDEFLSPALSVALLMARVRGREDFAPWFEAFLLDNGALEGRFAPAFVSDRSDGKTAHLDGLNLSRAWALRSIRERLGPHPAAPLLTRLADANFAAALPHLSGDYAGEHWLATFALLATLA</sequence>
<proteinExistence type="predicted"/>
<reference evidence="1 2" key="1">
    <citation type="submission" date="2024-02" db="EMBL/GenBank/DDBJ databases">
        <title>Full genome sequence of Sphingomonas kaistensis.</title>
        <authorList>
            <person name="Poletto B.L."/>
            <person name="Silva G."/>
            <person name="Galante D."/>
            <person name="Campos K.R."/>
            <person name="Santos M.B.N."/>
            <person name="Sacchi C.T."/>
        </authorList>
    </citation>
    <scope>NUCLEOTIDE SEQUENCE [LARGE SCALE GENOMIC DNA]</scope>
    <source>
        <strain evidence="1 2">MA4R</strain>
    </source>
</reference>
<dbReference type="Pfam" id="PF11199">
    <property type="entry name" value="DUF2891"/>
    <property type="match status" value="1"/>
</dbReference>